<comment type="function">
    <text evidence="1 7">May be involved in both secretory and endocytic intracellular trafficking in the endosomal/prevacuolar compartments.</text>
</comment>
<keyword evidence="4 7" id="KW-0812">Transmembrane</keyword>
<feature type="transmembrane region" description="Helical" evidence="7">
    <location>
        <begin position="164"/>
        <end position="197"/>
    </location>
</feature>
<feature type="non-terminal residue" evidence="8">
    <location>
        <position position="1"/>
    </location>
</feature>
<evidence type="ECO:0000256" key="2">
    <source>
        <dbReference type="ARBA" id="ARBA00004141"/>
    </source>
</evidence>
<dbReference type="EMBL" id="DQ228205">
    <property type="protein sequence ID" value="ABC24962.1"/>
    <property type="molecule type" value="mRNA"/>
</dbReference>
<name>Q075J8_PROWI</name>
<sequence length="241" mass="26169">DCISRWCVGKEVQLCRRKPPLPVGLAVHARMEAAPGTLRRTDSEVQSVQSVQLAGMVTGMWNTLKDNAAASVREAKPWAELFERNTFAKPKSGEALTRLRKNFSYFRVNYGIVGVGTTALVMLLNPWSLVVLAGLALVWMYAYIIHPAPIPFNGRELSDREKFAVLAGSSLVTIFFLTSVGTTLFYALGLSAVIIGLHGVLKVPDDLFLDDVPAAQTTGLLSFFQGPVGPPTRPPTVVTVV</sequence>
<dbReference type="GO" id="GO:0005794">
    <property type="term" value="C:Golgi apparatus"/>
    <property type="evidence" value="ECO:0007669"/>
    <property type="project" value="TreeGrafter"/>
</dbReference>
<dbReference type="PANTHER" id="PTHR19317:SF0">
    <property type="entry name" value="PRENYLATED RAB ACCEPTOR PROTEIN 1"/>
    <property type="match status" value="1"/>
</dbReference>
<reference evidence="8" key="1">
    <citation type="submission" date="2005-09" db="EMBL/GenBank/DDBJ databases">
        <title>An overview of the metabolic pathways present in the plastid of the non-photosynthetic alga Prototheca wickerhamii.</title>
        <authorList>
            <person name="Borza T.C."/>
            <person name="Lee R.W."/>
        </authorList>
    </citation>
    <scope>NUCLEOTIDE SEQUENCE</scope>
    <source>
        <strain evidence="8">SAG 263-11</strain>
    </source>
</reference>
<dbReference type="InterPro" id="IPR004895">
    <property type="entry name" value="Prenylated_rab_accept_PRA1"/>
</dbReference>
<protein>
    <recommendedName>
        <fullName evidence="7">PRA1 family protein</fullName>
    </recommendedName>
</protein>
<proteinExistence type="evidence at transcript level"/>
<dbReference type="GO" id="GO:0005783">
    <property type="term" value="C:endoplasmic reticulum"/>
    <property type="evidence" value="ECO:0007669"/>
    <property type="project" value="UniProtKB-ARBA"/>
</dbReference>
<evidence type="ECO:0000256" key="6">
    <source>
        <dbReference type="ARBA" id="ARBA00023136"/>
    </source>
</evidence>
<evidence type="ECO:0000256" key="5">
    <source>
        <dbReference type="ARBA" id="ARBA00022989"/>
    </source>
</evidence>
<keyword evidence="6 7" id="KW-0472">Membrane</keyword>
<feature type="transmembrane region" description="Helical" evidence="7">
    <location>
        <begin position="105"/>
        <end position="124"/>
    </location>
</feature>
<evidence type="ECO:0000313" key="8">
    <source>
        <dbReference type="EMBL" id="ABC24962.1"/>
    </source>
</evidence>
<keyword evidence="5 7" id="KW-1133">Transmembrane helix</keyword>
<dbReference type="GO" id="GO:0016192">
    <property type="term" value="P:vesicle-mediated transport"/>
    <property type="evidence" value="ECO:0007669"/>
    <property type="project" value="UniProtKB-ARBA"/>
</dbReference>
<dbReference type="AlphaFoldDB" id="Q075J8"/>
<feature type="transmembrane region" description="Helical" evidence="7">
    <location>
        <begin position="130"/>
        <end position="152"/>
    </location>
</feature>
<evidence type="ECO:0000256" key="3">
    <source>
        <dbReference type="ARBA" id="ARBA00006483"/>
    </source>
</evidence>
<comment type="subcellular location">
    <subcellularLocation>
        <location evidence="2 7">Membrane</location>
        <topology evidence="2 7">Multi-pass membrane protein</topology>
    </subcellularLocation>
</comment>
<keyword evidence="7" id="KW-0813">Transport</keyword>
<dbReference type="PANTHER" id="PTHR19317">
    <property type="entry name" value="PRENYLATED RAB ACCEPTOR 1-RELATED"/>
    <property type="match status" value="1"/>
</dbReference>
<accession>Q075J8</accession>
<comment type="similarity">
    <text evidence="3 7">Belongs to the PRA1 family.</text>
</comment>
<evidence type="ECO:0000256" key="4">
    <source>
        <dbReference type="ARBA" id="ARBA00022692"/>
    </source>
</evidence>
<evidence type="ECO:0000256" key="1">
    <source>
        <dbReference type="ARBA" id="ARBA00002501"/>
    </source>
</evidence>
<evidence type="ECO:0000256" key="7">
    <source>
        <dbReference type="RuleBase" id="RU363107"/>
    </source>
</evidence>
<dbReference type="GO" id="GO:0016020">
    <property type="term" value="C:membrane"/>
    <property type="evidence" value="ECO:0007669"/>
    <property type="project" value="UniProtKB-SubCell"/>
</dbReference>
<organism evidence="8">
    <name type="scientific">Prototheca wickerhamii</name>
    <dbReference type="NCBI Taxonomy" id="3111"/>
    <lineage>
        <taxon>Eukaryota</taxon>
        <taxon>Viridiplantae</taxon>
        <taxon>Chlorophyta</taxon>
        <taxon>core chlorophytes</taxon>
        <taxon>Trebouxiophyceae</taxon>
        <taxon>Chlorellales</taxon>
        <taxon>Chlorellaceae</taxon>
        <taxon>Prototheca</taxon>
    </lineage>
</organism>
<dbReference type="Pfam" id="PF03208">
    <property type="entry name" value="PRA1"/>
    <property type="match status" value="1"/>
</dbReference>